<name>A0A7S7NWQ1_PALFE</name>
<dbReference type="CDD" id="cd02440">
    <property type="entry name" value="AdoMet_MTases"/>
    <property type="match status" value="1"/>
</dbReference>
<keyword evidence="4" id="KW-1185">Reference proteome</keyword>
<dbReference type="KEGG" id="pfer:IRI77_14920"/>
<evidence type="ECO:0000256" key="1">
    <source>
        <dbReference type="ARBA" id="ARBA00023115"/>
    </source>
</evidence>
<dbReference type="Proteomes" id="UP000593892">
    <property type="component" value="Chromosome"/>
</dbReference>
<evidence type="ECO:0000313" key="3">
    <source>
        <dbReference type="EMBL" id="QOY91183.1"/>
    </source>
</evidence>
<organism evidence="3 4">
    <name type="scientific">Paludibaculum fermentans</name>
    <dbReference type="NCBI Taxonomy" id="1473598"/>
    <lineage>
        <taxon>Bacteria</taxon>
        <taxon>Pseudomonadati</taxon>
        <taxon>Acidobacteriota</taxon>
        <taxon>Terriglobia</taxon>
        <taxon>Bryobacterales</taxon>
        <taxon>Bryobacteraceae</taxon>
        <taxon>Paludibaculum</taxon>
    </lineage>
</organism>
<accession>A0A7S7NWQ1</accession>
<feature type="transmembrane region" description="Helical" evidence="2">
    <location>
        <begin position="33"/>
        <end position="55"/>
    </location>
</feature>
<keyword evidence="1" id="KW-0620">Polyamine biosynthesis</keyword>
<feature type="transmembrane region" description="Helical" evidence="2">
    <location>
        <begin position="205"/>
        <end position="222"/>
    </location>
</feature>
<feature type="transmembrane region" description="Helical" evidence="2">
    <location>
        <begin position="164"/>
        <end position="184"/>
    </location>
</feature>
<dbReference type="GO" id="GO:0006596">
    <property type="term" value="P:polyamine biosynthetic process"/>
    <property type="evidence" value="ECO:0007669"/>
    <property type="project" value="UniProtKB-KW"/>
</dbReference>
<reference evidence="3 4" key="1">
    <citation type="submission" date="2020-10" db="EMBL/GenBank/DDBJ databases">
        <title>Complete genome sequence of Paludibaculum fermentans P105T, a facultatively anaerobic acidobacterium capable of dissimilatory Fe(III) reduction.</title>
        <authorList>
            <person name="Dedysh S.N."/>
            <person name="Beletsky A.V."/>
            <person name="Kulichevskaya I.S."/>
            <person name="Mardanov A.V."/>
            <person name="Ravin N.V."/>
        </authorList>
    </citation>
    <scope>NUCLEOTIDE SEQUENCE [LARGE SCALE GENOMIC DNA]</scope>
    <source>
        <strain evidence="3 4">P105</strain>
    </source>
</reference>
<keyword evidence="2" id="KW-1133">Transmembrane helix</keyword>
<gene>
    <name evidence="3" type="ORF">IRI77_14920</name>
</gene>
<dbReference type="RefSeq" id="WP_194452837.1">
    <property type="nucleotide sequence ID" value="NZ_CP063849.1"/>
</dbReference>
<keyword evidence="2" id="KW-0812">Transmembrane</keyword>
<keyword evidence="2" id="KW-0472">Membrane</keyword>
<dbReference type="SUPFAM" id="SSF53335">
    <property type="entry name" value="S-adenosyl-L-methionine-dependent methyltransferases"/>
    <property type="match status" value="1"/>
</dbReference>
<feature type="transmembrane region" description="Helical" evidence="2">
    <location>
        <begin position="320"/>
        <end position="339"/>
    </location>
</feature>
<dbReference type="InterPro" id="IPR029063">
    <property type="entry name" value="SAM-dependent_MTases_sf"/>
</dbReference>
<feature type="transmembrane region" description="Helical" evidence="2">
    <location>
        <begin position="285"/>
        <end position="308"/>
    </location>
</feature>
<evidence type="ECO:0000313" key="4">
    <source>
        <dbReference type="Proteomes" id="UP000593892"/>
    </source>
</evidence>
<feature type="transmembrane region" description="Helical" evidence="2">
    <location>
        <begin position="228"/>
        <end position="251"/>
    </location>
</feature>
<proteinExistence type="predicted"/>
<protein>
    <submittedName>
        <fullName evidence="3">Fused MFS/spermidine synthase</fullName>
    </submittedName>
</protein>
<dbReference type="PANTHER" id="PTHR43317:SF1">
    <property type="entry name" value="THERMOSPERMINE SYNTHASE ACAULIS5"/>
    <property type="match status" value="1"/>
</dbReference>
<dbReference type="PANTHER" id="PTHR43317">
    <property type="entry name" value="THERMOSPERMINE SYNTHASE ACAULIS5"/>
    <property type="match status" value="1"/>
</dbReference>
<evidence type="ECO:0000256" key="2">
    <source>
        <dbReference type="SAM" id="Phobius"/>
    </source>
</evidence>
<sequence length="645" mass="69976">MSLFAPAVILSAFLLFLIQPLAGKQMLPLFGGSAAVWSACLLFFQFALLAGYLYAHAITRWLRPKHQAIFHGAVVLGCLAAPRAELSTGSGSLHLIYALTTTVGLRYLLLSATSPLLQHWHATLNPDGRSYRLSAWSNAACAVALLSFPLFWEARFGVRELERWWGWAFAAEAVLLMLAAAVVYRSGASNPPVGLISGTSWRMRARWLAWPALASAFLMATSTHLCQIVAPAPLLWVVPLLVYLMSFVAVFEREWYKPSFGSVMGLTGLLMMAGAMLYLDLQAALALKVALYAGGLFVLCLFCHGELAAVKPERERITSYWTHVAAGGALGSLAIGFASPMLLRGYFELPLLMAAAGALCFWRMRRLSRFVRQGAAIAAVLAATPALALVTGYYSGLVEAGRNFYGSLRILDEPARAGRPPMRKMLNGLVTHGTQFQGVDREMEPTTYYGRMSGAGLELSRSGGPRHVGVIGLGAGTLAAYGRPGDRFRFYEINPLVIEIAKRDFTYLRRTEAAVEVVEGDARLTLAEESPQGFDLLLVDAFSGDSIPAHLLTREAFTVYRRHLKPDGVLALHVSNQFLDLEPEVRALAADAGLNCSRVANSAQPEAGVFGAVWMVVHGPARAGESGHGFPVWTDDWSSVLAVLK</sequence>
<feature type="transmembrane region" description="Helical" evidence="2">
    <location>
        <begin position="133"/>
        <end position="152"/>
    </location>
</feature>
<dbReference type="EMBL" id="CP063849">
    <property type="protein sequence ID" value="QOY91183.1"/>
    <property type="molecule type" value="Genomic_DNA"/>
</dbReference>
<dbReference type="NCBIfam" id="NF037959">
    <property type="entry name" value="MFS_SpdSyn"/>
    <property type="match status" value="1"/>
</dbReference>
<dbReference type="Gene3D" id="3.40.50.150">
    <property type="entry name" value="Vaccinia Virus protein VP39"/>
    <property type="match status" value="1"/>
</dbReference>
<dbReference type="AlphaFoldDB" id="A0A7S7NWQ1"/>
<feature type="transmembrane region" description="Helical" evidence="2">
    <location>
        <begin position="345"/>
        <end position="362"/>
    </location>
</feature>
<feature type="transmembrane region" description="Helical" evidence="2">
    <location>
        <begin position="263"/>
        <end position="279"/>
    </location>
</feature>
<feature type="transmembrane region" description="Helical" evidence="2">
    <location>
        <begin position="374"/>
        <end position="394"/>
    </location>
</feature>